<keyword evidence="2" id="KW-0732">Signal</keyword>
<evidence type="ECO:0000313" key="3">
    <source>
        <dbReference type="Proteomes" id="UP000095287"/>
    </source>
</evidence>
<accession>A0A1I7Z304</accession>
<organism evidence="3 4">
    <name type="scientific">Steinernema glaseri</name>
    <dbReference type="NCBI Taxonomy" id="37863"/>
    <lineage>
        <taxon>Eukaryota</taxon>
        <taxon>Metazoa</taxon>
        <taxon>Ecdysozoa</taxon>
        <taxon>Nematoda</taxon>
        <taxon>Chromadorea</taxon>
        <taxon>Rhabditida</taxon>
        <taxon>Tylenchina</taxon>
        <taxon>Panagrolaimomorpha</taxon>
        <taxon>Strongyloidoidea</taxon>
        <taxon>Steinernematidae</taxon>
        <taxon>Steinernema</taxon>
    </lineage>
</organism>
<evidence type="ECO:0000313" key="4">
    <source>
        <dbReference type="WBParaSite" id="L893_g22304.t1"/>
    </source>
</evidence>
<feature type="signal peptide" evidence="2">
    <location>
        <begin position="1"/>
        <end position="20"/>
    </location>
</feature>
<evidence type="ECO:0000256" key="1">
    <source>
        <dbReference type="SAM" id="MobiDB-lite"/>
    </source>
</evidence>
<keyword evidence="3" id="KW-1185">Reference proteome</keyword>
<feature type="region of interest" description="Disordered" evidence="1">
    <location>
        <begin position="36"/>
        <end position="55"/>
    </location>
</feature>
<dbReference type="Proteomes" id="UP000095287">
    <property type="component" value="Unplaced"/>
</dbReference>
<name>A0A1I7Z304_9BILA</name>
<proteinExistence type="predicted"/>
<reference evidence="4" key="1">
    <citation type="submission" date="2016-11" db="UniProtKB">
        <authorList>
            <consortium name="WormBaseParasite"/>
        </authorList>
    </citation>
    <scope>IDENTIFICATION</scope>
</reference>
<feature type="chain" id="PRO_5009312918" evidence="2">
    <location>
        <begin position="21"/>
        <end position="113"/>
    </location>
</feature>
<dbReference type="WBParaSite" id="L893_g22304.t1">
    <property type="protein sequence ID" value="L893_g22304.t1"/>
    <property type="gene ID" value="L893_g22304"/>
</dbReference>
<evidence type="ECO:0000256" key="2">
    <source>
        <dbReference type="SAM" id="SignalP"/>
    </source>
</evidence>
<feature type="region of interest" description="Disordered" evidence="1">
    <location>
        <begin position="88"/>
        <end position="113"/>
    </location>
</feature>
<sequence>MVSRVSFALFFLGLIIASMADGDANPAVNAVDQAAGAEGGAGEAPPASDAAEASGAFDEIKKKAEEASGAIVGAFKDAAEKIAELAGKIPGFGGSPSEDAVQPVQPPAGGAPQ</sequence>
<dbReference type="AlphaFoldDB" id="A0A1I7Z304"/>
<feature type="compositionally biased region" description="Low complexity" evidence="1">
    <location>
        <begin position="100"/>
        <end position="113"/>
    </location>
</feature>
<protein>
    <submittedName>
        <fullName evidence="4">DUF148 domain-containing protein</fullName>
    </submittedName>
</protein>
<feature type="compositionally biased region" description="Low complexity" evidence="1">
    <location>
        <begin position="43"/>
        <end position="55"/>
    </location>
</feature>